<organism evidence="2 3">
    <name type="scientific">Punica granatum</name>
    <name type="common">Pomegranate</name>
    <dbReference type="NCBI Taxonomy" id="22663"/>
    <lineage>
        <taxon>Eukaryota</taxon>
        <taxon>Viridiplantae</taxon>
        <taxon>Streptophyta</taxon>
        <taxon>Embryophyta</taxon>
        <taxon>Tracheophyta</taxon>
        <taxon>Spermatophyta</taxon>
        <taxon>Magnoliopsida</taxon>
        <taxon>eudicotyledons</taxon>
        <taxon>Gunneridae</taxon>
        <taxon>Pentapetalae</taxon>
        <taxon>rosids</taxon>
        <taxon>malvids</taxon>
        <taxon>Myrtales</taxon>
        <taxon>Lythraceae</taxon>
        <taxon>Punica</taxon>
    </lineage>
</organism>
<proteinExistence type="predicted"/>
<feature type="non-terminal residue" evidence="2">
    <location>
        <position position="1"/>
    </location>
</feature>
<sequence length="148" mass="15907">NGGPQSIRGRGHQSAILTHPLRLSASSVGASALGGGFRVVDWLSRPRIDRGLRLEVPGRFGIGVTNRRPRPLHRGCQHPQKMLAPSVKGLGSLIGSPDPESTGDSNSGSPIDSGGRRRPMWVPAPQWRVRDCQLAALTPSPFNFSLYD</sequence>
<dbReference type="AlphaFoldDB" id="A0A2I0JMR7"/>
<gene>
    <name evidence="2" type="ORF">CRG98_022043</name>
</gene>
<dbReference type="Proteomes" id="UP000233551">
    <property type="component" value="Unassembled WGS sequence"/>
</dbReference>
<keyword evidence="3" id="KW-1185">Reference proteome</keyword>
<reference evidence="2 3" key="1">
    <citation type="submission" date="2017-11" db="EMBL/GenBank/DDBJ databases">
        <title>De-novo sequencing of pomegranate (Punica granatum L.) genome.</title>
        <authorList>
            <person name="Akparov Z."/>
            <person name="Amiraslanov A."/>
            <person name="Hajiyeva S."/>
            <person name="Abbasov M."/>
            <person name="Kaur K."/>
            <person name="Hamwieh A."/>
            <person name="Solovyev V."/>
            <person name="Salamov A."/>
            <person name="Braich B."/>
            <person name="Kosarev P."/>
            <person name="Mahmoud A."/>
            <person name="Hajiyev E."/>
            <person name="Babayeva S."/>
            <person name="Izzatullayeva V."/>
            <person name="Mammadov A."/>
            <person name="Mammadov A."/>
            <person name="Sharifova S."/>
            <person name="Ojaghi J."/>
            <person name="Eynullazada K."/>
            <person name="Bayramov B."/>
            <person name="Abdulazimova A."/>
            <person name="Shahmuradov I."/>
        </authorList>
    </citation>
    <scope>NUCLEOTIDE SEQUENCE [LARGE SCALE GENOMIC DNA]</scope>
    <source>
        <strain evidence="3">cv. AG2017</strain>
        <tissue evidence="2">Leaf</tissue>
    </source>
</reference>
<feature type="region of interest" description="Disordered" evidence="1">
    <location>
        <begin position="87"/>
        <end position="119"/>
    </location>
</feature>
<protein>
    <submittedName>
        <fullName evidence="2">Uncharacterized protein</fullName>
    </submittedName>
</protein>
<comment type="caution">
    <text evidence="2">The sequence shown here is derived from an EMBL/GenBank/DDBJ whole genome shotgun (WGS) entry which is preliminary data.</text>
</comment>
<name>A0A2I0JMR7_PUNGR</name>
<evidence type="ECO:0000313" key="3">
    <source>
        <dbReference type="Proteomes" id="UP000233551"/>
    </source>
</evidence>
<accession>A0A2I0JMR7</accession>
<evidence type="ECO:0000313" key="2">
    <source>
        <dbReference type="EMBL" id="PKI57572.1"/>
    </source>
</evidence>
<dbReference type="EMBL" id="PGOL01001504">
    <property type="protein sequence ID" value="PKI57572.1"/>
    <property type="molecule type" value="Genomic_DNA"/>
</dbReference>
<evidence type="ECO:0000256" key="1">
    <source>
        <dbReference type="SAM" id="MobiDB-lite"/>
    </source>
</evidence>